<name>A0A9P8SZX3_9ASCO</name>
<gene>
    <name evidence="2" type="ORF">OGATHE_005188</name>
</gene>
<feature type="region of interest" description="Disordered" evidence="1">
    <location>
        <begin position="40"/>
        <end position="74"/>
    </location>
</feature>
<accession>A0A9P8SZX3</accession>
<comment type="caution">
    <text evidence="2">The sequence shown here is derived from an EMBL/GenBank/DDBJ whole genome shotgun (WGS) entry which is preliminary data.</text>
</comment>
<evidence type="ECO:0000313" key="2">
    <source>
        <dbReference type="EMBL" id="KAH3660856.1"/>
    </source>
</evidence>
<protein>
    <submittedName>
        <fullName evidence="2">Uncharacterized protein</fullName>
    </submittedName>
</protein>
<sequence length="74" mass="8376">MGPLSMPDVSSRLHTQDTLPQSQRLHPVYLPVQYLLRSPARNSDHRAVRNPTNQAKDAKYLVQSHLCRDASSPQ</sequence>
<reference evidence="2" key="2">
    <citation type="submission" date="2021-01" db="EMBL/GenBank/DDBJ databases">
        <authorList>
            <person name="Schikora-Tamarit M.A."/>
        </authorList>
    </citation>
    <scope>NUCLEOTIDE SEQUENCE</scope>
    <source>
        <strain evidence="2">NCAIM Y.01608</strain>
    </source>
</reference>
<dbReference type="AlphaFoldDB" id="A0A9P8SZX3"/>
<feature type="region of interest" description="Disordered" evidence="1">
    <location>
        <begin position="1"/>
        <end position="24"/>
    </location>
</feature>
<evidence type="ECO:0000313" key="3">
    <source>
        <dbReference type="Proteomes" id="UP000788993"/>
    </source>
</evidence>
<dbReference type="Proteomes" id="UP000788993">
    <property type="component" value="Unassembled WGS sequence"/>
</dbReference>
<dbReference type="EMBL" id="JAEUBD010001468">
    <property type="protein sequence ID" value="KAH3660856.1"/>
    <property type="molecule type" value="Genomic_DNA"/>
</dbReference>
<evidence type="ECO:0000256" key="1">
    <source>
        <dbReference type="SAM" id="MobiDB-lite"/>
    </source>
</evidence>
<organism evidence="2 3">
    <name type="scientific">Ogataea polymorpha</name>
    <dbReference type="NCBI Taxonomy" id="460523"/>
    <lineage>
        <taxon>Eukaryota</taxon>
        <taxon>Fungi</taxon>
        <taxon>Dikarya</taxon>
        <taxon>Ascomycota</taxon>
        <taxon>Saccharomycotina</taxon>
        <taxon>Pichiomycetes</taxon>
        <taxon>Pichiales</taxon>
        <taxon>Pichiaceae</taxon>
        <taxon>Ogataea</taxon>
    </lineage>
</organism>
<feature type="compositionally biased region" description="Polar residues" evidence="1">
    <location>
        <begin position="12"/>
        <end position="24"/>
    </location>
</feature>
<reference evidence="2" key="1">
    <citation type="journal article" date="2021" name="Open Biol.">
        <title>Shared evolutionary footprints suggest mitochondrial oxidative damage underlies multiple complex I losses in fungi.</title>
        <authorList>
            <person name="Schikora-Tamarit M.A."/>
            <person name="Marcet-Houben M."/>
            <person name="Nosek J."/>
            <person name="Gabaldon T."/>
        </authorList>
    </citation>
    <scope>NUCLEOTIDE SEQUENCE</scope>
    <source>
        <strain evidence="2">NCAIM Y.01608</strain>
    </source>
</reference>
<keyword evidence="3" id="KW-1185">Reference proteome</keyword>
<proteinExistence type="predicted"/>